<name>A0A1M6E8A7_9BACT</name>
<feature type="compositionally biased region" description="Basic and acidic residues" evidence="1">
    <location>
        <begin position="184"/>
        <end position="198"/>
    </location>
</feature>
<reference evidence="2 3" key="1">
    <citation type="submission" date="2016-11" db="EMBL/GenBank/DDBJ databases">
        <authorList>
            <person name="Jaros S."/>
            <person name="Januszkiewicz K."/>
            <person name="Wedrychowicz H."/>
        </authorList>
    </citation>
    <scope>NUCLEOTIDE SEQUENCE [LARGE SCALE GENOMIC DNA]</scope>
    <source>
        <strain evidence="2 3">DSM 18772</strain>
    </source>
</reference>
<dbReference type="InParanoid" id="A0A1M6E8A7"/>
<sequence>MALPESWSIKSRSHRCSVTDRHFEKDEPFYTAIFPDPESSGYIRRDFCLEAWNDRPADAEQPFSFWRSHYEPPVSDEKASVVAKESAEELLSRLIEEDEPHTENARYILAVMLERQKLLVETDNQHTPNGILRIYEHKKNGDVYIVRDPNIPLDQIESVQSEVAELLDGNRPRAEEQTASSEGTKSEETSDEQTKEAAEATSETEEAQTESAESNSEESDSDETASSDEEE</sequence>
<dbReference type="STRING" id="1123071.SAMN02745181_0962"/>
<dbReference type="EMBL" id="FQYR01000002">
    <property type="protein sequence ID" value="SHI81653.1"/>
    <property type="molecule type" value="Genomic_DNA"/>
</dbReference>
<feature type="compositionally biased region" description="Acidic residues" evidence="1">
    <location>
        <begin position="215"/>
        <end position="231"/>
    </location>
</feature>
<protein>
    <submittedName>
        <fullName evidence="2">Uncharacterized protein</fullName>
    </submittedName>
</protein>
<dbReference type="Proteomes" id="UP000184510">
    <property type="component" value="Unassembled WGS sequence"/>
</dbReference>
<feature type="region of interest" description="Disordered" evidence="1">
    <location>
        <begin position="167"/>
        <end position="231"/>
    </location>
</feature>
<keyword evidence="3" id="KW-1185">Reference proteome</keyword>
<dbReference type="RefSeq" id="WP_143158329.1">
    <property type="nucleotide sequence ID" value="NZ_FQYR01000002.1"/>
</dbReference>
<dbReference type="AlphaFoldDB" id="A0A1M6E8A7"/>
<proteinExistence type="predicted"/>
<accession>A0A1M6E8A7</accession>
<evidence type="ECO:0000313" key="3">
    <source>
        <dbReference type="Proteomes" id="UP000184510"/>
    </source>
</evidence>
<dbReference type="OrthoDB" id="193353at2"/>
<evidence type="ECO:0000313" key="2">
    <source>
        <dbReference type="EMBL" id="SHI81653.1"/>
    </source>
</evidence>
<organism evidence="2 3">
    <name type="scientific">Rubritalea squalenifaciens DSM 18772</name>
    <dbReference type="NCBI Taxonomy" id="1123071"/>
    <lineage>
        <taxon>Bacteria</taxon>
        <taxon>Pseudomonadati</taxon>
        <taxon>Verrucomicrobiota</taxon>
        <taxon>Verrucomicrobiia</taxon>
        <taxon>Verrucomicrobiales</taxon>
        <taxon>Rubritaleaceae</taxon>
        <taxon>Rubritalea</taxon>
    </lineage>
</organism>
<gene>
    <name evidence="2" type="ORF">SAMN02745181_0962</name>
</gene>
<evidence type="ECO:0000256" key="1">
    <source>
        <dbReference type="SAM" id="MobiDB-lite"/>
    </source>
</evidence>